<reference evidence="3 4" key="1">
    <citation type="journal article" date="2023" name="Front. Microbiol.">
        <title>Phylogeography and host specificity of Pasteurellaceae pathogenic to sea-farmed fish in the north-east Atlantic.</title>
        <authorList>
            <person name="Gulla S."/>
            <person name="Colquhoun D.J."/>
            <person name="Olsen A.B."/>
            <person name="Spilsberg B."/>
            <person name="Lagesen K."/>
            <person name="Aakesson C.P."/>
            <person name="Strom S."/>
            <person name="Manji F."/>
            <person name="Birkbeck T.H."/>
            <person name="Nilsen H.K."/>
        </authorList>
    </citation>
    <scope>NUCLEOTIDE SEQUENCE [LARGE SCALE GENOMIC DNA]</scope>
    <source>
        <strain evidence="3 4">NVIB3131</strain>
    </source>
</reference>
<organism evidence="3 4">
    <name type="scientific">Phocoenobacter atlanticus subsp. atlanticus</name>
    <dbReference type="NCBI Taxonomy" id="3061285"/>
    <lineage>
        <taxon>Bacteria</taxon>
        <taxon>Pseudomonadati</taxon>
        <taxon>Pseudomonadota</taxon>
        <taxon>Gammaproteobacteria</taxon>
        <taxon>Pasteurellales</taxon>
        <taxon>Pasteurellaceae</taxon>
        <taxon>Phocoenobacter</taxon>
        <taxon>Phocoenobacter atlanticus</taxon>
    </lineage>
</organism>
<dbReference type="EMBL" id="JASAXT010000007">
    <property type="protein sequence ID" value="MDP8148488.1"/>
    <property type="molecule type" value="Genomic_DNA"/>
</dbReference>
<feature type="signal peptide" evidence="1">
    <location>
        <begin position="1"/>
        <end position="18"/>
    </location>
</feature>
<dbReference type="RefSeq" id="WP_306351714.1">
    <property type="nucleotide sequence ID" value="NZ_JASAWV010000007.1"/>
</dbReference>
<dbReference type="Proteomes" id="UP001226020">
    <property type="component" value="Unassembled WGS sequence"/>
</dbReference>
<evidence type="ECO:0000313" key="3">
    <source>
        <dbReference type="EMBL" id="MDP8148488.1"/>
    </source>
</evidence>
<protein>
    <recommendedName>
        <fullName evidence="2">Transferrin-binding protein B C-lobe/N-lobe beta-barrel domain-containing protein</fullName>
    </recommendedName>
</protein>
<feature type="chain" id="PRO_5043555272" description="Transferrin-binding protein B C-lobe/N-lobe beta-barrel domain-containing protein" evidence="1">
    <location>
        <begin position="19"/>
        <end position="238"/>
    </location>
</feature>
<sequence>MKKTLLVIAISTVLTACGSGGSNSNNKVVDTKKDTQTTNPIVNNDTTKKDTTLKGVVLKDISKADINKFELNGKTIMLMPNGFNVARFLTNSGGSFNGDTLTKSVSGTKYAETRFGILAPDNADVIGFSQGKVTAVKDMPTKNAVVKYLGDFVVYENKEFETGTVDIDVNFGLKNIKIDAFADGSDKVIKTAKGTISGNQFTVDSGKGKGQFYGSKAAELSGVYKDGDIVASFGAKKQ</sequence>
<evidence type="ECO:0000259" key="2">
    <source>
        <dbReference type="Pfam" id="PF01298"/>
    </source>
</evidence>
<feature type="domain" description="Transferrin-binding protein B C-lobe/N-lobe beta-barrel" evidence="2">
    <location>
        <begin position="145"/>
        <end position="237"/>
    </location>
</feature>
<evidence type="ECO:0000313" key="4">
    <source>
        <dbReference type="Proteomes" id="UP001226020"/>
    </source>
</evidence>
<dbReference type="PROSITE" id="PS51257">
    <property type="entry name" value="PROKAR_LIPOPROTEIN"/>
    <property type="match status" value="1"/>
</dbReference>
<dbReference type="InterPro" id="IPR001677">
    <property type="entry name" value="TbpB_B_D"/>
</dbReference>
<name>A0AAW8CL54_9PAST</name>
<comment type="caution">
    <text evidence="3">The sequence shown here is derived from an EMBL/GenBank/DDBJ whole genome shotgun (WGS) entry which is preliminary data.</text>
</comment>
<keyword evidence="4" id="KW-1185">Reference proteome</keyword>
<dbReference type="Pfam" id="PF01298">
    <property type="entry name" value="TbpB_B_D"/>
    <property type="match status" value="1"/>
</dbReference>
<accession>A0AAW8CL54</accession>
<dbReference type="Gene3D" id="2.40.160.90">
    <property type="match status" value="1"/>
</dbReference>
<dbReference type="AlphaFoldDB" id="A0AAW8CL54"/>
<gene>
    <name evidence="3" type="ORF">QJU57_05280</name>
</gene>
<dbReference type="InterPro" id="IPR011250">
    <property type="entry name" value="OMP/PagP_B-barrel"/>
</dbReference>
<keyword evidence="1" id="KW-0732">Signal</keyword>
<proteinExistence type="predicted"/>
<dbReference type="SUPFAM" id="SSF56925">
    <property type="entry name" value="OMPA-like"/>
    <property type="match status" value="1"/>
</dbReference>
<evidence type="ECO:0000256" key="1">
    <source>
        <dbReference type="SAM" id="SignalP"/>
    </source>
</evidence>